<name>A0A182SPF3_9DIPT</name>
<evidence type="ECO:0000313" key="3">
    <source>
        <dbReference type="Proteomes" id="UP000075901"/>
    </source>
</evidence>
<dbReference type="Proteomes" id="UP000075901">
    <property type="component" value="Unassembled WGS sequence"/>
</dbReference>
<feature type="compositionally biased region" description="Polar residues" evidence="1">
    <location>
        <begin position="1"/>
        <end position="25"/>
    </location>
</feature>
<proteinExistence type="predicted"/>
<keyword evidence="3" id="KW-1185">Reference proteome</keyword>
<organism evidence="2 3">
    <name type="scientific">Anopheles maculatus</name>
    <dbReference type="NCBI Taxonomy" id="74869"/>
    <lineage>
        <taxon>Eukaryota</taxon>
        <taxon>Metazoa</taxon>
        <taxon>Ecdysozoa</taxon>
        <taxon>Arthropoda</taxon>
        <taxon>Hexapoda</taxon>
        <taxon>Insecta</taxon>
        <taxon>Pterygota</taxon>
        <taxon>Neoptera</taxon>
        <taxon>Endopterygota</taxon>
        <taxon>Diptera</taxon>
        <taxon>Nematocera</taxon>
        <taxon>Culicoidea</taxon>
        <taxon>Culicidae</taxon>
        <taxon>Anophelinae</taxon>
        <taxon>Anopheles</taxon>
        <taxon>Anopheles maculatus group</taxon>
    </lineage>
</organism>
<reference evidence="3" key="1">
    <citation type="submission" date="2013-09" db="EMBL/GenBank/DDBJ databases">
        <title>The Genome Sequence of Anopheles maculatus species B.</title>
        <authorList>
            <consortium name="The Broad Institute Genomics Platform"/>
            <person name="Neafsey D.E."/>
            <person name="Besansky N."/>
            <person name="Howell P."/>
            <person name="Walton C."/>
            <person name="Young S.K."/>
            <person name="Zeng Q."/>
            <person name="Gargeya S."/>
            <person name="Fitzgerald M."/>
            <person name="Haas B."/>
            <person name="Abouelleil A."/>
            <person name="Allen A.W."/>
            <person name="Alvarado L."/>
            <person name="Arachchi H.M."/>
            <person name="Berlin A.M."/>
            <person name="Chapman S.B."/>
            <person name="Gainer-Dewar J."/>
            <person name="Goldberg J."/>
            <person name="Griggs A."/>
            <person name="Gujja S."/>
            <person name="Hansen M."/>
            <person name="Howarth C."/>
            <person name="Imamovic A."/>
            <person name="Ireland A."/>
            <person name="Larimer J."/>
            <person name="McCowan C."/>
            <person name="Murphy C."/>
            <person name="Pearson M."/>
            <person name="Poon T.W."/>
            <person name="Priest M."/>
            <person name="Roberts A."/>
            <person name="Saif S."/>
            <person name="Shea T."/>
            <person name="Sisk P."/>
            <person name="Sykes S."/>
            <person name="Wortman J."/>
            <person name="Nusbaum C."/>
            <person name="Birren B."/>
        </authorList>
    </citation>
    <scope>NUCLEOTIDE SEQUENCE [LARGE SCALE GENOMIC DNA]</scope>
    <source>
        <strain evidence="3">maculatus3</strain>
    </source>
</reference>
<protein>
    <submittedName>
        <fullName evidence="2">Uncharacterized protein</fullName>
    </submittedName>
</protein>
<dbReference type="VEuPathDB" id="VectorBase:AMAM010799"/>
<accession>A0A182SPF3</accession>
<feature type="region of interest" description="Disordered" evidence="1">
    <location>
        <begin position="1"/>
        <end position="37"/>
    </location>
</feature>
<sequence>MALTQPSTVTSTATKGANATYQQRQSPRRSGFSVASGDDGYQFARGIELANTPPSRKSSAHRRILVASQLFTAQQQQLLREQCLLYLPRVAFPFAPFTLFTFSHRHNVCSPMTPDEGKKATCDSDQPTKLVRERPLVRDGCI</sequence>
<dbReference type="AlphaFoldDB" id="A0A182SPF3"/>
<evidence type="ECO:0000256" key="1">
    <source>
        <dbReference type="SAM" id="MobiDB-lite"/>
    </source>
</evidence>
<evidence type="ECO:0000313" key="2">
    <source>
        <dbReference type="EnsemblMetazoa" id="AMAM010799-PA"/>
    </source>
</evidence>
<reference evidence="2" key="2">
    <citation type="submission" date="2020-05" db="UniProtKB">
        <authorList>
            <consortium name="EnsemblMetazoa"/>
        </authorList>
    </citation>
    <scope>IDENTIFICATION</scope>
    <source>
        <strain evidence="2">maculatus3</strain>
    </source>
</reference>
<dbReference type="EnsemblMetazoa" id="AMAM010799-RA">
    <property type="protein sequence ID" value="AMAM010799-PA"/>
    <property type="gene ID" value="AMAM010799"/>
</dbReference>